<keyword evidence="4" id="KW-1185">Reference proteome</keyword>
<dbReference type="KEGG" id="ntd:EGO55_14125"/>
<dbReference type="eggNOG" id="COG3785">
    <property type="taxonomic scope" value="Bacteria"/>
</dbReference>
<accession>U2ZR56</accession>
<evidence type="ECO:0000256" key="1">
    <source>
        <dbReference type="NCBIfam" id="TIGR02097"/>
    </source>
</evidence>
<dbReference type="EMBL" id="BASZ01000001">
    <property type="protein sequence ID" value="GAD47829.1"/>
    <property type="molecule type" value="Genomic_DNA"/>
</dbReference>
<dbReference type="PANTHER" id="PTHR48439">
    <property type="entry name" value="HEMIMETHYLATED DNA-BINDING DOMAIN-CONTAINING PROTEIN"/>
    <property type="match status" value="1"/>
</dbReference>
<dbReference type="InterPro" id="IPR053189">
    <property type="entry name" value="Clp_protease_adapter_ClpF"/>
</dbReference>
<reference evidence="3 4" key="1">
    <citation type="submission" date="2013-09" db="EMBL/GenBank/DDBJ databases">
        <title>Whole genome shotgun sequence of Novosphingobium tardaugens NBRC 16725.</title>
        <authorList>
            <person name="Isaki S."/>
            <person name="Hosoyama A."/>
            <person name="Tsuchikane K."/>
            <person name="Katsumata H."/>
            <person name="Ando Y."/>
            <person name="Yamazaki S."/>
            <person name="Fujita N."/>
        </authorList>
    </citation>
    <scope>NUCLEOTIDE SEQUENCE [LARGE SCALE GENOMIC DNA]</scope>
    <source>
        <strain evidence="3 4">NBRC 16725</strain>
    </source>
</reference>
<dbReference type="Proteomes" id="UP000016568">
    <property type="component" value="Unassembled WGS sequence"/>
</dbReference>
<organism evidence="3 4">
    <name type="scientific">Caenibius tardaugens NBRC 16725</name>
    <dbReference type="NCBI Taxonomy" id="1219035"/>
    <lineage>
        <taxon>Bacteria</taxon>
        <taxon>Pseudomonadati</taxon>
        <taxon>Pseudomonadota</taxon>
        <taxon>Alphaproteobacteria</taxon>
        <taxon>Sphingomonadales</taxon>
        <taxon>Erythrobacteraceae</taxon>
        <taxon>Caenibius</taxon>
    </lineage>
</organism>
<feature type="domain" description="Hemimethylated DNA-binding" evidence="2">
    <location>
        <begin position="22"/>
        <end position="121"/>
    </location>
</feature>
<dbReference type="RefSeq" id="WP_021688736.1">
    <property type="nucleotide sequence ID" value="NZ_BASZ01000001.1"/>
</dbReference>
<sequence>MNRSSFYSQQAGKLLEAPLQTRARFGIGDIVRHRQFGFRGVVFDIDPVFANSEEWYEAIPKEMRPRRDQPFYHLLAENEDSSYVAYVSQQNLLGDSDGGPVDHPSVQQIFEDFAEGRYRLRRGLSH</sequence>
<dbReference type="NCBIfam" id="TIGR02097">
    <property type="entry name" value="yccV"/>
    <property type="match status" value="1"/>
</dbReference>
<dbReference type="InterPro" id="IPR011722">
    <property type="entry name" value="Hemimethylated_DNA-bd_dom"/>
</dbReference>
<evidence type="ECO:0000259" key="2">
    <source>
        <dbReference type="SMART" id="SM00992"/>
    </source>
</evidence>
<evidence type="ECO:0000313" key="4">
    <source>
        <dbReference type="Proteomes" id="UP000016568"/>
    </source>
</evidence>
<dbReference type="OrthoDB" id="9797680at2"/>
<dbReference type="Gene3D" id="2.30.30.390">
    <property type="entry name" value="Hemimethylated DNA-binding domain"/>
    <property type="match status" value="1"/>
</dbReference>
<dbReference type="AlphaFoldDB" id="U2ZR56"/>
<dbReference type="Pfam" id="PF08755">
    <property type="entry name" value="YccV-like"/>
    <property type="match status" value="1"/>
</dbReference>
<gene>
    <name evidence="3" type="ORF">NT2_01_06030</name>
</gene>
<dbReference type="PANTHER" id="PTHR48439:SF1">
    <property type="entry name" value="HEMIMETHYLATED DNA-BINDING DOMAIN-CONTAINING PROTEIN"/>
    <property type="match status" value="1"/>
</dbReference>
<dbReference type="GO" id="GO:0003677">
    <property type="term" value="F:DNA binding"/>
    <property type="evidence" value="ECO:0007669"/>
    <property type="project" value="UniProtKB-UniRule"/>
</dbReference>
<protein>
    <recommendedName>
        <fullName evidence="1">Heat shock protein HspQ</fullName>
    </recommendedName>
</protein>
<dbReference type="SUPFAM" id="SSF141255">
    <property type="entry name" value="YccV-like"/>
    <property type="match status" value="1"/>
</dbReference>
<proteinExistence type="predicted"/>
<dbReference type="SMART" id="SM00992">
    <property type="entry name" value="YccV-like"/>
    <property type="match status" value="1"/>
</dbReference>
<name>U2ZR56_9SPHN</name>
<dbReference type="InterPro" id="IPR036623">
    <property type="entry name" value="Hemimethylated_DNA-bd_sf"/>
</dbReference>
<comment type="caution">
    <text evidence="3">The sequence shown here is derived from an EMBL/GenBank/DDBJ whole genome shotgun (WGS) entry which is preliminary data.</text>
</comment>
<evidence type="ECO:0000313" key="3">
    <source>
        <dbReference type="EMBL" id="GAD47829.1"/>
    </source>
</evidence>
<keyword evidence="3" id="KW-0238">DNA-binding</keyword>